<organism evidence="1">
    <name type="scientific">marine sediment metagenome</name>
    <dbReference type="NCBI Taxonomy" id="412755"/>
    <lineage>
        <taxon>unclassified sequences</taxon>
        <taxon>metagenomes</taxon>
        <taxon>ecological metagenomes</taxon>
    </lineage>
</organism>
<protein>
    <submittedName>
        <fullName evidence="1">Uncharacterized protein</fullName>
    </submittedName>
</protein>
<dbReference type="AlphaFoldDB" id="A0A0F9LMQ9"/>
<gene>
    <name evidence="1" type="ORF">LCGC14_1562450</name>
</gene>
<reference evidence="1" key="1">
    <citation type="journal article" date="2015" name="Nature">
        <title>Complex archaea that bridge the gap between prokaryotes and eukaryotes.</title>
        <authorList>
            <person name="Spang A."/>
            <person name="Saw J.H."/>
            <person name="Jorgensen S.L."/>
            <person name="Zaremba-Niedzwiedzka K."/>
            <person name="Martijn J."/>
            <person name="Lind A.E."/>
            <person name="van Eijk R."/>
            <person name="Schleper C."/>
            <person name="Guy L."/>
            <person name="Ettema T.J."/>
        </authorList>
    </citation>
    <scope>NUCLEOTIDE SEQUENCE</scope>
</reference>
<sequence length="380" mass="44735">MSDLKVNHPATPALQHELFEITDGISEHRFRAYTNVMEMWDTLPKYDPYGSGTRYYKELDINESIRKYPVRHPTHREQFLSDEPSFVDIELHITPARIERRIRKDVNVIGDDGKKKRRRVYLRDDKGNYLVEPCFVYPGLREDKVHDALTYLLSHGQGQFDAERTGVTFSVKQVFNELRRTNSAMNMDEIKEALEVLSRARCEIYGLDADGKKRSVMGSPFLPNLVMVDRRTYEERRKEDTGKDFTHCYAQFHIAVTMSIQSNQFRISHYKKHQGLRNLLARFIHKILRTQFLNASGNGQPFMLSYNKLFTEFGRPEARDDKNLDLLKTALKELERVRIIEKSEIEDIKNLKDKRRKVDRKIHLYPSKEFIDEMIASNSR</sequence>
<accession>A0A0F9LMQ9</accession>
<feature type="non-terminal residue" evidence="1">
    <location>
        <position position="380"/>
    </location>
</feature>
<proteinExistence type="predicted"/>
<comment type="caution">
    <text evidence="1">The sequence shown here is derived from an EMBL/GenBank/DDBJ whole genome shotgun (WGS) entry which is preliminary data.</text>
</comment>
<dbReference type="EMBL" id="LAZR01012086">
    <property type="protein sequence ID" value="KKM43841.1"/>
    <property type="molecule type" value="Genomic_DNA"/>
</dbReference>
<name>A0A0F9LMQ9_9ZZZZ</name>
<evidence type="ECO:0000313" key="1">
    <source>
        <dbReference type="EMBL" id="KKM43841.1"/>
    </source>
</evidence>